<protein>
    <submittedName>
        <fullName evidence="1">Uncharacterized protein</fullName>
    </submittedName>
</protein>
<dbReference type="EnsemblPlants" id="ORUFI04G09950.1">
    <property type="protein sequence ID" value="ORUFI04G09950.1"/>
    <property type="gene ID" value="ORUFI04G09950"/>
</dbReference>
<organism evidence="1 2">
    <name type="scientific">Oryza rufipogon</name>
    <name type="common">Brownbeard rice</name>
    <name type="synonym">Asian wild rice</name>
    <dbReference type="NCBI Taxonomy" id="4529"/>
    <lineage>
        <taxon>Eukaryota</taxon>
        <taxon>Viridiplantae</taxon>
        <taxon>Streptophyta</taxon>
        <taxon>Embryophyta</taxon>
        <taxon>Tracheophyta</taxon>
        <taxon>Spermatophyta</taxon>
        <taxon>Magnoliopsida</taxon>
        <taxon>Liliopsida</taxon>
        <taxon>Poales</taxon>
        <taxon>Poaceae</taxon>
        <taxon>BOP clade</taxon>
        <taxon>Oryzoideae</taxon>
        <taxon>Oryzeae</taxon>
        <taxon>Oryzinae</taxon>
        <taxon>Oryza</taxon>
    </lineage>
</organism>
<evidence type="ECO:0000313" key="2">
    <source>
        <dbReference type="Proteomes" id="UP000008022"/>
    </source>
</evidence>
<keyword evidence="2" id="KW-1185">Reference proteome</keyword>
<sequence>MASRSVRSRAYGEAHFLKNPRQTRFVHRLFFSSGEAFSPLESIAAAVIRPPAAAASVGIGGAGRVRWERHGAGWWRASPRSIDGEAASDRGLEKKREAEETLQFYMHQDPIRFFSPDDNYTAMFCFVCADLCENS</sequence>
<reference evidence="1" key="2">
    <citation type="submission" date="2015-06" db="UniProtKB">
        <authorList>
            <consortium name="EnsemblPlants"/>
        </authorList>
    </citation>
    <scope>IDENTIFICATION</scope>
</reference>
<proteinExistence type="predicted"/>
<reference evidence="2" key="1">
    <citation type="submission" date="2013-06" db="EMBL/GenBank/DDBJ databases">
        <authorList>
            <person name="Zhao Q."/>
        </authorList>
    </citation>
    <scope>NUCLEOTIDE SEQUENCE</scope>
    <source>
        <strain evidence="2">cv. W1943</strain>
    </source>
</reference>
<accession>A0A0E0P7S3</accession>
<name>A0A0E0P7S3_ORYRU</name>
<evidence type="ECO:0000313" key="1">
    <source>
        <dbReference type="EnsemblPlants" id="ORUFI04G09950.1"/>
    </source>
</evidence>
<dbReference type="HOGENOM" id="CLU_1889175_0_0_1"/>
<dbReference type="Gramene" id="ORUFI04G09950.1">
    <property type="protein sequence ID" value="ORUFI04G09950.1"/>
    <property type="gene ID" value="ORUFI04G09950"/>
</dbReference>
<dbReference type="AlphaFoldDB" id="A0A0E0P7S3"/>
<dbReference type="Proteomes" id="UP000008022">
    <property type="component" value="Unassembled WGS sequence"/>
</dbReference>